<evidence type="ECO:0000256" key="1">
    <source>
        <dbReference type="ARBA" id="ARBA00009269"/>
    </source>
</evidence>
<sequence>MKGRQGQRVRLYVRGTILGYKRSKSNQYENTSLLQIEGVNTKEEVGWYAGKRIAYVYKAKTKSNDSTIRCIWGKVTRPHGNSGVVRAKFRSNLPPTSMFWPFLMFLLGRYGGAGQEGPRLHVPQQHLKATKESQSRSGSWPHPNLTELGWQEEFTGIPGMVSGFQLFVERFLAYAAKLIVVTVEGFISASHLVNQSEI</sequence>
<protein>
    <recommendedName>
        <fullName evidence="6">60S ribosomal protein L35a</fullName>
    </recommendedName>
</protein>
<evidence type="ECO:0000256" key="2">
    <source>
        <dbReference type="ARBA" id="ARBA00022980"/>
    </source>
</evidence>
<dbReference type="GO" id="GO:0006412">
    <property type="term" value="P:translation"/>
    <property type="evidence" value="ECO:0007669"/>
    <property type="project" value="InterPro"/>
</dbReference>
<evidence type="ECO:0000313" key="5">
    <source>
        <dbReference type="Proteomes" id="UP000007015"/>
    </source>
</evidence>
<dbReference type="SUPFAM" id="SSF50447">
    <property type="entry name" value="Translation proteins"/>
    <property type="match status" value="1"/>
</dbReference>
<dbReference type="InterPro" id="IPR009000">
    <property type="entry name" value="Transl_B-barrel_sf"/>
</dbReference>
<name>A2Y7B5_ORYSI</name>
<dbReference type="HAMAP" id="MF_00573">
    <property type="entry name" value="Ribosomal_eL33"/>
    <property type="match status" value="1"/>
</dbReference>
<dbReference type="GO" id="GO:0003735">
    <property type="term" value="F:structural constituent of ribosome"/>
    <property type="evidence" value="ECO:0007669"/>
    <property type="project" value="InterPro"/>
</dbReference>
<comment type="similarity">
    <text evidence="1">Belongs to the eukaryotic ribosomal protein eL33 family.</text>
</comment>
<dbReference type="Proteomes" id="UP000007015">
    <property type="component" value="Chromosome 5"/>
</dbReference>
<dbReference type="GO" id="GO:0005840">
    <property type="term" value="C:ribosome"/>
    <property type="evidence" value="ECO:0007669"/>
    <property type="project" value="UniProtKB-KW"/>
</dbReference>
<dbReference type="Pfam" id="PF01247">
    <property type="entry name" value="Ribosomal_L35Ae"/>
    <property type="match status" value="1"/>
</dbReference>
<dbReference type="FunFam" id="2.40.10.190:FF:000001">
    <property type="entry name" value="60S ribosomal protein L35a"/>
    <property type="match status" value="1"/>
</dbReference>
<dbReference type="PROSITE" id="PS01105">
    <property type="entry name" value="RIBOSOMAL_L35AE"/>
    <property type="match status" value="1"/>
</dbReference>
<evidence type="ECO:0008006" key="6">
    <source>
        <dbReference type="Google" id="ProtNLM"/>
    </source>
</evidence>
<dbReference type="Gene3D" id="2.40.10.190">
    <property type="entry name" value="translation elongation factor selb, chain A, domain 4"/>
    <property type="match status" value="1"/>
</dbReference>
<evidence type="ECO:0000313" key="4">
    <source>
        <dbReference type="EMBL" id="EAY98975.1"/>
    </source>
</evidence>
<dbReference type="InterPro" id="IPR038661">
    <property type="entry name" value="Ribosomal_eL33_sf"/>
</dbReference>
<dbReference type="HOGENOM" id="CLU_1613464_0_0_1"/>
<proteinExistence type="inferred from homology"/>
<evidence type="ECO:0000256" key="3">
    <source>
        <dbReference type="ARBA" id="ARBA00023274"/>
    </source>
</evidence>
<dbReference type="OMA" id="EEFTWIP"/>
<gene>
    <name evidence="4" type="ORF">OsI_20933</name>
</gene>
<dbReference type="InterPro" id="IPR001780">
    <property type="entry name" value="Ribosomal_eL33"/>
</dbReference>
<keyword evidence="5" id="KW-1185">Reference proteome</keyword>
<dbReference type="GO" id="GO:0003729">
    <property type="term" value="F:mRNA binding"/>
    <property type="evidence" value="ECO:0007669"/>
    <property type="project" value="UniProtKB-ARBA"/>
</dbReference>
<dbReference type="InterPro" id="IPR018266">
    <property type="entry name" value="Ribosomal_eL33_CS"/>
</dbReference>
<dbReference type="PANTHER" id="PTHR10902">
    <property type="entry name" value="60S RIBOSOMAL PROTEIN L35A"/>
    <property type="match status" value="1"/>
</dbReference>
<dbReference type="STRING" id="39946.A2Y7B5"/>
<keyword evidence="3" id="KW-0687">Ribonucleoprotein</keyword>
<reference evidence="4 5" key="1">
    <citation type="journal article" date="2005" name="PLoS Biol.">
        <title>The genomes of Oryza sativa: a history of duplications.</title>
        <authorList>
            <person name="Yu J."/>
            <person name="Wang J."/>
            <person name="Lin W."/>
            <person name="Li S."/>
            <person name="Li H."/>
            <person name="Zhou J."/>
            <person name="Ni P."/>
            <person name="Dong W."/>
            <person name="Hu S."/>
            <person name="Zeng C."/>
            <person name="Zhang J."/>
            <person name="Zhang Y."/>
            <person name="Li R."/>
            <person name="Xu Z."/>
            <person name="Li S."/>
            <person name="Li X."/>
            <person name="Zheng H."/>
            <person name="Cong L."/>
            <person name="Lin L."/>
            <person name="Yin J."/>
            <person name="Geng J."/>
            <person name="Li G."/>
            <person name="Shi J."/>
            <person name="Liu J."/>
            <person name="Lv H."/>
            <person name="Li J."/>
            <person name="Wang J."/>
            <person name="Deng Y."/>
            <person name="Ran L."/>
            <person name="Shi X."/>
            <person name="Wang X."/>
            <person name="Wu Q."/>
            <person name="Li C."/>
            <person name="Ren X."/>
            <person name="Wang J."/>
            <person name="Wang X."/>
            <person name="Li D."/>
            <person name="Liu D."/>
            <person name="Zhang X."/>
            <person name="Ji Z."/>
            <person name="Zhao W."/>
            <person name="Sun Y."/>
            <person name="Zhang Z."/>
            <person name="Bao J."/>
            <person name="Han Y."/>
            <person name="Dong L."/>
            <person name="Ji J."/>
            <person name="Chen P."/>
            <person name="Wu S."/>
            <person name="Liu J."/>
            <person name="Xiao Y."/>
            <person name="Bu D."/>
            <person name="Tan J."/>
            <person name="Yang L."/>
            <person name="Ye C."/>
            <person name="Zhang J."/>
            <person name="Xu J."/>
            <person name="Zhou Y."/>
            <person name="Yu Y."/>
            <person name="Zhang B."/>
            <person name="Zhuang S."/>
            <person name="Wei H."/>
            <person name="Liu B."/>
            <person name="Lei M."/>
            <person name="Yu H."/>
            <person name="Li Y."/>
            <person name="Xu H."/>
            <person name="Wei S."/>
            <person name="He X."/>
            <person name="Fang L."/>
            <person name="Zhang Z."/>
            <person name="Zhang Y."/>
            <person name="Huang X."/>
            <person name="Su Z."/>
            <person name="Tong W."/>
            <person name="Li J."/>
            <person name="Tong Z."/>
            <person name="Li S."/>
            <person name="Ye J."/>
            <person name="Wang L."/>
            <person name="Fang L."/>
            <person name="Lei T."/>
            <person name="Chen C."/>
            <person name="Chen H."/>
            <person name="Xu Z."/>
            <person name="Li H."/>
            <person name="Huang H."/>
            <person name="Zhang F."/>
            <person name="Xu H."/>
            <person name="Li N."/>
            <person name="Zhao C."/>
            <person name="Li S."/>
            <person name="Dong L."/>
            <person name="Huang Y."/>
            <person name="Li L."/>
            <person name="Xi Y."/>
            <person name="Qi Q."/>
            <person name="Li W."/>
            <person name="Zhang B."/>
            <person name="Hu W."/>
            <person name="Zhang Y."/>
            <person name="Tian X."/>
            <person name="Jiao Y."/>
            <person name="Liang X."/>
            <person name="Jin J."/>
            <person name="Gao L."/>
            <person name="Zheng W."/>
            <person name="Hao B."/>
            <person name="Liu S."/>
            <person name="Wang W."/>
            <person name="Yuan L."/>
            <person name="Cao M."/>
            <person name="McDermott J."/>
            <person name="Samudrala R."/>
            <person name="Wang J."/>
            <person name="Wong G.K."/>
            <person name="Yang H."/>
        </authorList>
    </citation>
    <scope>NUCLEOTIDE SEQUENCE [LARGE SCALE GENOMIC DNA]</scope>
    <source>
        <strain evidence="5">cv. 93-11</strain>
    </source>
</reference>
<accession>A2Y7B5</accession>
<dbReference type="Gramene" id="BGIOSGA020339-TA">
    <property type="protein sequence ID" value="BGIOSGA020339-PA"/>
    <property type="gene ID" value="BGIOSGA020339"/>
</dbReference>
<dbReference type="EMBL" id="CM000130">
    <property type="protein sequence ID" value="EAY98975.1"/>
    <property type="molecule type" value="Genomic_DNA"/>
</dbReference>
<dbReference type="AlphaFoldDB" id="A2Y7B5"/>
<keyword evidence="2" id="KW-0689">Ribosomal protein</keyword>
<dbReference type="GO" id="GO:1990904">
    <property type="term" value="C:ribonucleoprotein complex"/>
    <property type="evidence" value="ECO:0007669"/>
    <property type="project" value="UniProtKB-KW"/>
</dbReference>
<organism evidence="4 5">
    <name type="scientific">Oryza sativa subsp. indica</name>
    <name type="common">Rice</name>
    <dbReference type="NCBI Taxonomy" id="39946"/>
    <lineage>
        <taxon>Eukaryota</taxon>
        <taxon>Viridiplantae</taxon>
        <taxon>Streptophyta</taxon>
        <taxon>Embryophyta</taxon>
        <taxon>Tracheophyta</taxon>
        <taxon>Spermatophyta</taxon>
        <taxon>Magnoliopsida</taxon>
        <taxon>Liliopsida</taxon>
        <taxon>Poales</taxon>
        <taxon>Poaceae</taxon>
        <taxon>BOP clade</taxon>
        <taxon>Oryzoideae</taxon>
        <taxon>Oryzeae</taxon>
        <taxon>Oryzinae</taxon>
        <taxon>Oryza</taxon>
        <taxon>Oryza sativa</taxon>
    </lineage>
</organism>